<proteinExistence type="predicted"/>
<accession>A0A371D865</accession>
<dbReference type="AlphaFoldDB" id="A0A371D865"/>
<evidence type="ECO:0000256" key="1">
    <source>
        <dbReference type="SAM" id="MobiDB-lite"/>
    </source>
</evidence>
<dbReference type="EMBL" id="KZ857410">
    <property type="protein sequence ID" value="RDX48727.1"/>
    <property type="molecule type" value="Genomic_DNA"/>
</dbReference>
<organism evidence="2 3">
    <name type="scientific">Lentinus brumalis</name>
    <dbReference type="NCBI Taxonomy" id="2498619"/>
    <lineage>
        <taxon>Eukaryota</taxon>
        <taxon>Fungi</taxon>
        <taxon>Dikarya</taxon>
        <taxon>Basidiomycota</taxon>
        <taxon>Agaricomycotina</taxon>
        <taxon>Agaricomycetes</taxon>
        <taxon>Polyporales</taxon>
        <taxon>Polyporaceae</taxon>
        <taxon>Lentinus</taxon>
    </lineage>
</organism>
<evidence type="ECO:0000313" key="3">
    <source>
        <dbReference type="Proteomes" id="UP000256964"/>
    </source>
</evidence>
<reference evidence="2 3" key="1">
    <citation type="journal article" date="2018" name="Biotechnol. Biofuels">
        <title>Integrative visual omics of the white-rot fungus Polyporus brumalis exposes the biotechnological potential of its oxidative enzymes for delignifying raw plant biomass.</title>
        <authorList>
            <person name="Miyauchi S."/>
            <person name="Rancon A."/>
            <person name="Drula E."/>
            <person name="Hage H."/>
            <person name="Chaduli D."/>
            <person name="Favel A."/>
            <person name="Grisel S."/>
            <person name="Henrissat B."/>
            <person name="Herpoel-Gimbert I."/>
            <person name="Ruiz-Duenas F.J."/>
            <person name="Chevret D."/>
            <person name="Hainaut M."/>
            <person name="Lin J."/>
            <person name="Wang M."/>
            <person name="Pangilinan J."/>
            <person name="Lipzen A."/>
            <person name="Lesage-Meessen L."/>
            <person name="Navarro D."/>
            <person name="Riley R."/>
            <person name="Grigoriev I.V."/>
            <person name="Zhou S."/>
            <person name="Raouche S."/>
            <person name="Rosso M.N."/>
        </authorList>
    </citation>
    <scope>NUCLEOTIDE SEQUENCE [LARGE SCALE GENOMIC DNA]</scope>
    <source>
        <strain evidence="2 3">BRFM 1820</strain>
    </source>
</reference>
<feature type="compositionally biased region" description="Low complexity" evidence="1">
    <location>
        <begin position="234"/>
        <end position="255"/>
    </location>
</feature>
<keyword evidence="3" id="KW-1185">Reference proteome</keyword>
<dbReference type="OrthoDB" id="2754478at2759"/>
<sequence>MVRKLIIPSPSHYAAIRLNPVAMVEDLGLDDEATLAEARRLETKTYLAYLVWPAELPLPRMRWCRYNIEIISTTLRKPDPEAGITADMVVPIAPNTSHPAGREPIHTIPPFPFPNCFHWINNHAAVRIRTRRECFELHDGLCQLSGEEQVALTDRFSEDYERIGAFFLEQEQKAQACFPPGSRPDSPASVATDTHEKPTTGDLLNKLLSTAYLRYAKEEGVMTSSPSRRDDASSRSNSASDNSAAPASSTSSLGSDLDDVFGRTPDPTTGLIPLVDAWMDITEHLRADAIPSPDELEQEVEEVIDTGFYDASWLAT</sequence>
<feature type="region of interest" description="Disordered" evidence="1">
    <location>
        <begin position="176"/>
        <end position="201"/>
    </location>
</feature>
<evidence type="ECO:0000313" key="2">
    <source>
        <dbReference type="EMBL" id="RDX48727.1"/>
    </source>
</evidence>
<protein>
    <submittedName>
        <fullName evidence="2">Uncharacterized protein</fullName>
    </submittedName>
</protein>
<dbReference type="Proteomes" id="UP000256964">
    <property type="component" value="Unassembled WGS sequence"/>
</dbReference>
<gene>
    <name evidence="2" type="ORF">OH76DRAFT_652273</name>
</gene>
<dbReference type="STRING" id="139420.A0A371D865"/>
<feature type="region of interest" description="Disordered" evidence="1">
    <location>
        <begin position="219"/>
        <end position="266"/>
    </location>
</feature>
<name>A0A371D865_9APHY</name>